<dbReference type="InterPro" id="IPR020904">
    <property type="entry name" value="Sc_DH/Rdtase_CS"/>
</dbReference>
<dbReference type="SUPFAM" id="SSF51735">
    <property type="entry name" value="NAD(P)-binding Rossmann-fold domains"/>
    <property type="match status" value="1"/>
</dbReference>
<dbReference type="InterPro" id="IPR002347">
    <property type="entry name" value="SDR_fam"/>
</dbReference>
<dbReference type="STRING" id="1416801.SAMN05192553_102451"/>
<dbReference type="FunFam" id="3.40.50.720:FF:000084">
    <property type="entry name" value="Short-chain dehydrogenase reductase"/>
    <property type="match status" value="1"/>
</dbReference>
<dbReference type="Gene3D" id="3.40.50.720">
    <property type="entry name" value="NAD(P)-binding Rossmann-like Domain"/>
    <property type="match status" value="1"/>
</dbReference>
<dbReference type="PANTHER" id="PTHR42760:SF133">
    <property type="entry name" value="3-OXOACYL-[ACYL-CARRIER-PROTEIN] REDUCTASE"/>
    <property type="match status" value="1"/>
</dbReference>
<keyword evidence="4" id="KW-1185">Reference proteome</keyword>
<dbReference type="GO" id="GO:0048038">
    <property type="term" value="F:quinone binding"/>
    <property type="evidence" value="ECO:0007669"/>
    <property type="project" value="TreeGrafter"/>
</dbReference>
<protein>
    <submittedName>
        <fullName evidence="3">3-oxoacyl-[acyl-carrier protein] reductase</fullName>
    </submittedName>
</protein>
<evidence type="ECO:0000256" key="2">
    <source>
        <dbReference type="ARBA" id="ARBA00023002"/>
    </source>
</evidence>
<comment type="similarity">
    <text evidence="1">Belongs to the short-chain dehydrogenases/reductases (SDR) family.</text>
</comment>
<evidence type="ECO:0000313" key="3">
    <source>
        <dbReference type="EMBL" id="SEJ11459.1"/>
    </source>
</evidence>
<evidence type="ECO:0000313" key="4">
    <source>
        <dbReference type="Proteomes" id="UP000199403"/>
    </source>
</evidence>
<organism evidence="3 4">
    <name type="scientific">Cyclobacterium xiamenense</name>
    <dbReference type="NCBI Taxonomy" id="1297121"/>
    <lineage>
        <taxon>Bacteria</taxon>
        <taxon>Pseudomonadati</taxon>
        <taxon>Bacteroidota</taxon>
        <taxon>Cytophagia</taxon>
        <taxon>Cytophagales</taxon>
        <taxon>Cyclobacteriaceae</taxon>
        <taxon>Cyclobacterium</taxon>
    </lineage>
</organism>
<name>A0A1H6W3D2_9BACT</name>
<accession>A0A1H6W3D2</accession>
<dbReference type="PRINTS" id="PR00080">
    <property type="entry name" value="SDRFAMILY"/>
</dbReference>
<dbReference type="CDD" id="cd05233">
    <property type="entry name" value="SDR_c"/>
    <property type="match status" value="1"/>
</dbReference>
<sequence>MDSKKRYADQVAVITGAADGIGKAIAQRMAAEGANLALWDLKEAQLKTLEAEWQAKGITVTTSVVNISEEEEVEKAFQETMDIYGRVDILVNSAGIVGPTQTKITNYPTEAFDEIYRVNLRGAFLTSKYALKWMEPSGTGRILLIASIAGKEGNPNMVGYSATKAGVIGLVKGLGKEYATTGITINGLAPAVIRTPMNADTAPAQLEYMASKIPMQRLGTVEEAASIACWICSAEASFTTGFIYDLSGGRATY</sequence>
<dbReference type="GO" id="GO:0006633">
    <property type="term" value="P:fatty acid biosynthetic process"/>
    <property type="evidence" value="ECO:0007669"/>
    <property type="project" value="TreeGrafter"/>
</dbReference>
<reference evidence="4" key="1">
    <citation type="submission" date="2016-10" db="EMBL/GenBank/DDBJ databases">
        <authorList>
            <person name="Varghese N."/>
            <person name="Submissions S."/>
        </authorList>
    </citation>
    <scope>NUCLEOTIDE SEQUENCE [LARGE SCALE GENOMIC DNA]</scope>
    <source>
        <strain evidence="4">IBRC-M 10761</strain>
    </source>
</reference>
<dbReference type="OrthoDB" id="9788235at2"/>
<dbReference type="AlphaFoldDB" id="A0A1H6W3D2"/>
<dbReference type="PANTHER" id="PTHR42760">
    <property type="entry name" value="SHORT-CHAIN DEHYDROGENASES/REDUCTASES FAMILY MEMBER"/>
    <property type="match status" value="1"/>
</dbReference>
<dbReference type="PROSITE" id="PS00061">
    <property type="entry name" value="ADH_SHORT"/>
    <property type="match status" value="1"/>
</dbReference>
<dbReference type="InterPro" id="IPR036291">
    <property type="entry name" value="NAD(P)-bd_dom_sf"/>
</dbReference>
<dbReference type="Proteomes" id="UP000199403">
    <property type="component" value="Unassembled WGS sequence"/>
</dbReference>
<dbReference type="GO" id="GO:0016616">
    <property type="term" value="F:oxidoreductase activity, acting on the CH-OH group of donors, NAD or NADP as acceptor"/>
    <property type="evidence" value="ECO:0007669"/>
    <property type="project" value="TreeGrafter"/>
</dbReference>
<dbReference type="RefSeq" id="WP_092171370.1">
    <property type="nucleotide sequence ID" value="NZ_FNZH01000002.1"/>
</dbReference>
<dbReference type="EMBL" id="FNZH01000002">
    <property type="protein sequence ID" value="SEJ11459.1"/>
    <property type="molecule type" value="Genomic_DNA"/>
</dbReference>
<dbReference type="Pfam" id="PF13561">
    <property type="entry name" value="adh_short_C2"/>
    <property type="match status" value="1"/>
</dbReference>
<proteinExistence type="inferred from homology"/>
<gene>
    <name evidence="3" type="ORF">SAMN05192553_102451</name>
</gene>
<evidence type="ECO:0000256" key="1">
    <source>
        <dbReference type="ARBA" id="ARBA00006484"/>
    </source>
</evidence>
<dbReference type="PRINTS" id="PR00081">
    <property type="entry name" value="GDHRDH"/>
</dbReference>
<keyword evidence="2" id="KW-0560">Oxidoreductase</keyword>